<organism evidence="2 3">
    <name type="scientific">Mycobacterium basiliense</name>
    <dbReference type="NCBI Taxonomy" id="2094119"/>
    <lineage>
        <taxon>Bacteria</taxon>
        <taxon>Bacillati</taxon>
        <taxon>Actinomycetota</taxon>
        <taxon>Actinomycetes</taxon>
        <taxon>Mycobacteriales</taxon>
        <taxon>Mycobacteriaceae</taxon>
        <taxon>Mycobacterium</taxon>
    </lineage>
</organism>
<dbReference type="AlphaFoldDB" id="A0A3S5D048"/>
<feature type="transmembrane region" description="Helical" evidence="1">
    <location>
        <begin position="21"/>
        <end position="44"/>
    </location>
</feature>
<keyword evidence="1" id="KW-0812">Transmembrane</keyword>
<gene>
    <name evidence="2" type="ORF">MB901379_04616</name>
</gene>
<feature type="transmembrane region" description="Helical" evidence="1">
    <location>
        <begin position="90"/>
        <end position="112"/>
    </location>
</feature>
<dbReference type="KEGG" id="mbai:MB901379_04616"/>
<dbReference type="OrthoDB" id="4762660at2"/>
<reference evidence="3" key="1">
    <citation type="submission" date="2018-02" db="EMBL/GenBank/DDBJ databases">
        <authorList>
            <person name="Seth-Smith MB H."/>
            <person name="Seth-Smith H."/>
        </authorList>
    </citation>
    <scope>NUCLEOTIDE SEQUENCE [LARGE SCALE GENOMIC DNA]</scope>
</reference>
<dbReference type="Proteomes" id="UP000269998">
    <property type="component" value="Chromosome"/>
</dbReference>
<evidence type="ECO:0000256" key="1">
    <source>
        <dbReference type="SAM" id="Phobius"/>
    </source>
</evidence>
<keyword evidence="1" id="KW-1133">Transmembrane helix</keyword>
<accession>A0A3S5D048</accession>
<keyword evidence="3" id="KW-1185">Reference proteome</keyword>
<dbReference type="EMBL" id="LR130759">
    <property type="protein sequence ID" value="VDM91004.1"/>
    <property type="molecule type" value="Genomic_DNA"/>
</dbReference>
<evidence type="ECO:0000313" key="2">
    <source>
        <dbReference type="EMBL" id="VDM91004.1"/>
    </source>
</evidence>
<keyword evidence="1" id="KW-0472">Membrane</keyword>
<feature type="transmembrane region" description="Helical" evidence="1">
    <location>
        <begin position="64"/>
        <end position="83"/>
    </location>
</feature>
<evidence type="ECO:0000313" key="3">
    <source>
        <dbReference type="Proteomes" id="UP000269998"/>
    </source>
</evidence>
<protein>
    <submittedName>
        <fullName evidence="2">Uncharacterized protein</fullName>
    </submittedName>
</protein>
<sequence>MTSNGRRGGRGDGRARSRVNWVLAVATVPGATIVMLFALGAVMSTASCGASGCSNLGVGIDFGFLFYGAPVVAVVAIAVSAFTAKRRGGIAVPLIGIALLVADVVLLAVAVAQ</sequence>
<name>A0A3S5D048_9MYCO</name>
<dbReference type="RefSeq" id="WP_158018601.1">
    <property type="nucleotide sequence ID" value="NZ_CBCSKE010000003.1"/>
</dbReference>
<proteinExistence type="predicted"/>